<protein>
    <submittedName>
        <fullName evidence="2">Tyrosine protein kinase-7</fullName>
    </submittedName>
</protein>
<name>I1ZIC7_SCHMD</name>
<feature type="compositionally biased region" description="Polar residues" evidence="1">
    <location>
        <begin position="13"/>
        <end position="28"/>
    </location>
</feature>
<organism evidence="2">
    <name type="scientific">Schmidtea mediterranea</name>
    <name type="common">Freshwater planarian flatworm</name>
    <dbReference type="NCBI Taxonomy" id="79327"/>
    <lineage>
        <taxon>Eukaryota</taxon>
        <taxon>Metazoa</taxon>
        <taxon>Spiralia</taxon>
        <taxon>Lophotrochozoa</taxon>
        <taxon>Platyhelminthes</taxon>
        <taxon>Rhabditophora</taxon>
        <taxon>Seriata</taxon>
        <taxon>Tricladida</taxon>
        <taxon>Continenticola</taxon>
        <taxon>Geoplanoidea</taxon>
        <taxon>Dugesiidae</taxon>
        <taxon>Schmidtea</taxon>
    </lineage>
</organism>
<dbReference type="GO" id="GO:0016301">
    <property type="term" value="F:kinase activity"/>
    <property type="evidence" value="ECO:0007669"/>
    <property type="project" value="UniProtKB-KW"/>
</dbReference>
<feature type="region of interest" description="Disordered" evidence="1">
    <location>
        <begin position="1"/>
        <end position="34"/>
    </location>
</feature>
<dbReference type="EMBL" id="JX010538">
    <property type="protein sequence ID" value="AFJ24781.1"/>
    <property type="molecule type" value="mRNA"/>
</dbReference>
<proteinExistence type="evidence at transcript level"/>
<dbReference type="AlphaFoldDB" id="I1ZIC7"/>
<keyword evidence="2" id="KW-0808">Transferase</keyword>
<evidence type="ECO:0000256" key="1">
    <source>
        <dbReference type="SAM" id="MobiDB-lite"/>
    </source>
</evidence>
<evidence type="ECO:0000313" key="2">
    <source>
        <dbReference type="EMBL" id="AFJ24781.1"/>
    </source>
</evidence>
<keyword evidence="2" id="KW-0418">Kinase</keyword>
<sequence>MLDKRTDPGGTTEGSRSRSQLEQQLTVNKRSEIKDTQSLRLEDRIGQLTPDAAMMKLSCPASR</sequence>
<reference evidence="2" key="1">
    <citation type="journal article" date="2012" name="Genes Dev.">
        <title>A molecular wound response program associated with regeneration initiation in planarians.</title>
        <authorList>
            <person name="Wenemoser D."/>
            <person name="Lapan S.W."/>
            <person name="Wilkinson A.W."/>
            <person name="Bell G.W."/>
            <person name="Reddien P.W."/>
        </authorList>
    </citation>
    <scope>NUCLEOTIDE SEQUENCE</scope>
</reference>
<accession>I1ZIC7</accession>